<name>A0A345SSY3_9ACTN</name>
<accession>A0A345SSY3</accession>
<dbReference type="Pfam" id="PF01547">
    <property type="entry name" value="SBP_bac_1"/>
    <property type="match status" value="1"/>
</dbReference>
<gene>
    <name evidence="2" type="ORF">C7M71_004565</name>
</gene>
<dbReference type="KEGG" id="stri:C7M71_004565"/>
<evidence type="ECO:0000313" key="2">
    <source>
        <dbReference type="EMBL" id="AXI76838.1"/>
    </source>
</evidence>
<dbReference type="InterPro" id="IPR006059">
    <property type="entry name" value="SBP"/>
</dbReference>
<dbReference type="EMBL" id="CP031264">
    <property type="protein sequence ID" value="AXI76838.1"/>
    <property type="molecule type" value="Genomic_DNA"/>
</dbReference>
<keyword evidence="3" id="KW-1185">Reference proteome</keyword>
<feature type="compositionally biased region" description="Low complexity" evidence="1">
    <location>
        <begin position="1"/>
        <end position="24"/>
    </location>
</feature>
<dbReference type="PANTHER" id="PTHR43649:SF14">
    <property type="entry name" value="BLR3389 PROTEIN"/>
    <property type="match status" value="1"/>
</dbReference>
<feature type="region of interest" description="Disordered" evidence="1">
    <location>
        <begin position="1"/>
        <end position="29"/>
    </location>
</feature>
<dbReference type="PROSITE" id="PS51318">
    <property type="entry name" value="TAT"/>
    <property type="match status" value="1"/>
</dbReference>
<dbReference type="PANTHER" id="PTHR43649">
    <property type="entry name" value="ARABINOSE-BINDING PROTEIN-RELATED"/>
    <property type="match status" value="1"/>
</dbReference>
<feature type="region of interest" description="Disordered" evidence="1">
    <location>
        <begin position="51"/>
        <end position="79"/>
    </location>
</feature>
<dbReference type="OrthoDB" id="8663148at2"/>
<sequence length="455" mass="50129">MAHSSADGSPTSGSTTTHHPAPARLSRRALLRTTLAGAGAVALPALLASCSSGPRSSGDSDSDSGSGTATLGSNASDPLPRQAYRDVIAGYQAKSGHRVEVRTTDHNTFQENINRYLQSRPDDVSMWFAGYRMQFFAAKGLLDDISDLWQGFTGFSQALKDQSTGQDGKQYFVPYYFYPWAVFYRKSVFRQHGYQVPKTFDQYTALARRMQKDGLVPFAFGDRDGWPAMGTFDYLDLRANGYAFHRSLMAGQESWTDPRVRHVFDLWRGLMPYHDRGANGRTWQEAAQSLARKKTGMAVFGLPHPGQQFAEADRGDLDFFAFPEIDPQWGQDSVEAPMDGFLLPHRGGNKDAARDLLGYLATPAAEETYISADPNNIAVNSGADTSGYNALQKKAVELVSSAAHVSQFLDRDTRPDFASTVMIPALQTFINDPKDIDGLVNDIERQKKSLFADEG</sequence>
<proteinExistence type="predicted"/>
<dbReference type="Proteomes" id="UP000249340">
    <property type="component" value="Chromosome"/>
</dbReference>
<reference evidence="3" key="1">
    <citation type="submission" date="2018-07" db="EMBL/GenBank/DDBJ databases">
        <title>Streptacidiphilus bronchialis DSM 106435 chromosome.</title>
        <authorList>
            <person name="Batra D."/>
            <person name="Gulvik C.A."/>
        </authorList>
    </citation>
    <scope>NUCLEOTIDE SEQUENCE [LARGE SCALE GENOMIC DNA]</scope>
    <source>
        <strain evidence="3">DSM 106435</strain>
    </source>
</reference>
<dbReference type="RefSeq" id="WP_111491012.1">
    <property type="nucleotide sequence ID" value="NZ_CP031264.1"/>
</dbReference>
<dbReference type="Gene3D" id="3.40.190.10">
    <property type="entry name" value="Periplasmic binding protein-like II"/>
    <property type="match status" value="2"/>
</dbReference>
<protein>
    <submittedName>
        <fullName evidence="2">Carbohydrate ABC transporter substrate-binding protein</fullName>
    </submittedName>
</protein>
<evidence type="ECO:0000313" key="3">
    <source>
        <dbReference type="Proteomes" id="UP000249340"/>
    </source>
</evidence>
<feature type="compositionally biased region" description="Low complexity" evidence="1">
    <location>
        <begin position="51"/>
        <end position="67"/>
    </location>
</feature>
<evidence type="ECO:0000256" key="1">
    <source>
        <dbReference type="SAM" id="MobiDB-lite"/>
    </source>
</evidence>
<dbReference type="InterPro" id="IPR006311">
    <property type="entry name" value="TAT_signal"/>
</dbReference>
<dbReference type="SUPFAM" id="SSF53850">
    <property type="entry name" value="Periplasmic binding protein-like II"/>
    <property type="match status" value="1"/>
</dbReference>
<dbReference type="InterPro" id="IPR050490">
    <property type="entry name" value="Bact_solute-bd_prot1"/>
</dbReference>
<dbReference type="AlphaFoldDB" id="A0A345SSY3"/>
<organism evidence="2 3">
    <name type="scientific">Peterkaempfera bronchialis</name>
    <dbReference type="NCBI Taxonomy" id="2126346"/>
    <lineage>
        <taxon>Bacteria</taxon>
        <taxon>Bacillati</taxon>
        <taxon>Actinomycetota</taxon>
        <taxon>Actinomycetes</taxon>
        <taxon>Kitasatosporales</taxon>
        <taxon>Streptomycetaceae</taxon>
        <taxon>Peterkaempfera</taxon>
    </lineage>
</organism>